<dbReference type="GO" id="GO:0003841">
    <property type="term" value="F:1-acylglycerol-3-phosphate O-acyltransferase activity"/>
    <property type="evidence" value="ECO:0007669"/>
    <property type="project" value="TreeGrafter"/>
</dbReference>
<reference evidence="6" key="1">
    <citation type="submission" date="2021-02" db="EMBL/GenBank/DDBJ databases">
        <title>Natronoglycomyces albus gen. nov., sp. nov, a haloalkaliphilic actinobacterium from a soda solonchak soil.</title>
        <authorList>
            <person name="Sorokin D.Y."/>
            <person name="Khijniak T.V."/>
            <person name="Zakharycheva A.P."/>
            <person name="Boueva O.V."/>
            <person name="Ariskina E.V."/>
            <person name="Hahnke R.L."/>
            <person name="Bunk B."/>
            <person name="Sproer C."/>
            <person name="Schumann P."/>
            <person name="Evtushenko L.I."/>
            <person name="Kublanov I.V."/>
        </authorList>
    </citation>
    <scope>NUCLEOTIDE SEQUENCE</scope>
    <source>
        <strain evidence="6">DSM 106290</strain>
    </source>
</reference>
<dbReference type="PANTHER" id="PTHR10434">
    <property type="entry name" value="1-ACYL-SN-GLYCEROL-3-PHOSPHATE ACYLTRANSFERASE"/>
    <property type="match status" value="1"/>
</dbReference>
<feature type="compositionally biased region" description="Polar residues" evidence="3">
    <location>
        <begin position="281"/>
        <end position="294"/>
    </location>
</feature>
<evidence type="ECO:0000259" key="5">
    <source>
        <dbReference type="SMART" id="SM00563"/>
    </source>
</evidence>
<evidence type="ECO:0000256" key="4">
    <source>
        <dbReference type="SAM" id="Phobius"/>
    </source>
</evidence>
<dbReference type="CDD" id="cd07989">
    <property type="entry name" value="LPLAT_AGPAT-like"/>
    <property type="match status" value="1"/>
</dbReference>
<evidence type="ECO:0000256" key="2">
    <source>
        <dbReference type="ARBA" id="ARBA00023315"/>
    </source>
</evidence>
<dbReference type="KEGG" id="nav:JQS30_04110"/>
<evidence type="ECO:0000313" key="6">
    <source>
        <dbReference type="EMBL" id="QSB06110.1"/>
    </source>
</evidence>
<keyword evidence="2 6" id="KW-0012">Acyltransferase</keyword>
<proteinExistence type="predicted"/>
<keyword evidence="7" id="KW-1185">Reference proteome</keyword>
<keyword evidence="4" id="KW-0812">Transmembrane</keyword>
<keyword evidence="1" id="KW-0808">Transferase</keyword>
<dbReference type="GO" id="GO:0006654">
    <property type="term" value="P:phosphatidic acid biosynthetic process"/>
    <property type="evidence" value="ECO:0007669"/>
    <property type="project" value="TreeGrafter"/>
</dbReference>
<keyword evidence="4" id="KW-1133">Transmembrane helix</keyword>
<dbReference type="GO" id="GO:0005886">
    <property type="term" value="C:plasma membrane"/>
    <property type="evidence" value="ECO:0007669"/>
    <property type="project" value="TreeGrafter"/>
</dbReference>
<dbReference type="Proteomes" id="UP000662939">
    <property type="component" value="Chromosome"/>
</dbReference>
<accession>A0A895XV54</accession>
<keyword evidence="4" id="KW-0472">Membrane</keyword>
<feature type="domain" description="Phospholipid/glycerol acyltransferase" evidence="5">
    <location>
        <begin position="59"/>
        <end position="177"/>
    </location>
</feature>
<dbReference type="EMBL" id="CP070496">
    <property type="protein sequence ID" value="QSB06110.1"/>
    <property type="molecule type" value="Genomic_DNA"/>
</dbReference>
<evidence type="ECO:0000256" key="3">
    <source>
        <dbReference type="SAM" id="MobiDB-lite"/>
    </source>
</evidence>
<evidence type="ECO:0000256" key="1">
    <source>
        <dbReference type="ARBA" id="ARBA00022679"/>
    </source>
</evidence>
<organism evidence="6 7">
    <name type="scientific">Natronoglycomyces albus</name>
    <dbReference type="NCBI Taxonomy" id="2811108"/>
    <lineage>
        <taxon>Bacteria</taxon>
        <taxon>Bacillati</taxon>
        <taxon>Actinomycetota</taxon>
        <taxon>Actinomycetes</taxon>
        <taxon>Glycomycetales</taxon>
        <taxon>Glycomycetaceae</taxon>
        <taxon>Natronoglycomyces</taxon>
    </lineage>
</organism>
<name>A0A895XV54_9ACTN</name>
<gene>
    <name evidence="6" type="ORF">JQS30_04110</name>
</gene>
<dbReference type="Pfam" id="PF01553">
    <property type="entry name" value="Acyltransferase"/>
    <property type="match status" value="1"/>
</dbReference>
<dbReference type="InterPro" id="IPR002123">
    <property type="entry name" value="Plipid/glycerol_acylTrfase"/>
</dbReference>
<sequence>MPDTPTAPGNDAKKWRRPRGSERRSFWLCFAAAIVLPSMNILTRRQWRGMENIPLQGPLIYVVNHYSHFDPMVIAHFVYKSGRSPRFLLKESLTRVPVLGKIIRNTGQIPVHRGTVDATKALQAAIDQLRDGKAIIIYPEGTTSKEPNHWPMRGKTGLARLVAETGATVVPVAQWGSLAFINPLAKKRRFKFGLRRPVTVVAGEPLDLSPWKGKERTSLTEITDFAMEAVRDQLAQIRGEEAPALYEYHRKRSAAGSGESSAPASPQTVESAAEDGERANNEGNDSGSEGKSAE</sequence>
<dbReference type="SMART" id="SM00563">
    <property type="entry name" value="PlsC"/>
    <property type="match status" value="1"/>
</dbReference>
<dbReference type="PANTHER" id="PTHR10434:SF55">
    <property type="entry name" value="POSSIBLE ACYLTRANSFERASE"/>
    <property type="match status" value="1"/>
</dbReference>
<feature type="compositionally biased region" description="Low complexity" evidence="3">
    <location>
        <begin position="254"/>
        <end position="266"/>
    </location>
</feature>
<dbReference type="AlphaFoldDB" id="A0A895XV54"/>
<evidence type="ECO:0000313" key="7">
    <source>
        <dbReference type="Proteomes" id="UP000662939"/>
    </source>
</evidence>
<dbReference type="RefSeq" id="WP_213172121.1">
    <property type="nucleotide sequence ID" value="NZ_CP070496.1"/>
</dbReference>
<feature type="transmembrane region" description="Helical" evidence="4">
    <location>
        <begin position="25"/>
        <end position="43"/>
    </location>
</feature>
<dbReference type="SUPFAM" id="SSF69593">
    <property type="entry name" value="Glycerol-3-phosphate (1)-acyltransferase"/>
    <property type="match status" value="1"/>
</dbReference>
<protein>
    <submittedName>
        <fullName evidence="6">1-acyl-sn-glycerol-3-phosphate acyltransferase</fullName>
    </submittedName>
</protein>
<feature type="region of interest" description="Disordered" evidence="3">
    <location>
        <begin position="248"/>
        <end position="294"/>
    </location>
</feature>